<proteinExistence type="predicted"/>
<dbReference type="Proteomes" id="UP000460718">
    <property type="component" value="Unassembled WGS sequence"/>
</dbReference>
<evidence type="ECO:0000256" key="1">
    <source>
        <dbReference type="SAM" id="SignalP"/>
    </source>
</evidence>
<dbReference type="EMBL" id="QXFX01002593">
    <property type="protein sequence ID" value="KAE9075488.1"/>
    <property type="molecule type" value="Genomic_DNA"/>
</dbReference>
<sequence>MHRSLMLTFFPLVSLPSIDAFTRARYAGRGATSAARPVPLRVRVVLIETCSCSWRSPTATSAMYVRRQSYWGFNRREADAERCCGLGRCASWTPSSTPTR</sequence>
<evidence type="ECO:0000313" key="5">
    <source>
        <dbReference type="Proteomes" id="UP000460718"/>
    </source>
</evidence>
<dbReference type="Proteomes" id="UP000476176">
    <property type="component" value="Unassembled WGS sequence"/>
</dbReference>
<reference evidence="5 6" key="1">
    <citation type="submission" date="2018-09" db="EMBL/GenBank/DDBJ databases">
        <title>Genomic investigation of the strawberry pathogen Phytophthora fragariae indicates pathogenicity is determined by transcriptional variation in three key races.</title>
        <authorList>
            <person name="Adams T.M."/>
            <person name="Armitage A.D."/>
            <person name="Sobczyk M.K."/>
            <person name="Bates H.J."/>
            <person name="Dunwell J.M."/>
            <person name="Nellist C.F."/>
            <person name="Harrison R.J."/>
        </authorList>
    </citation>
    <scope>NUCLEOTIDE SEQUENCE [LARGE SCALE GENOMIC DNA]</scope>
    <source>
        <strain evidence="4 6">BC-23</strain>
        <strain evidence="3 7">ONT-3</strain>
        <strain evidence="2 5">SCRP245</strain>
    </source>
</reference>
<feature type="signal peptide" evidence="1">
    <location>
        <begin position="1"/>
        <end position="20"/>
    </location>
</feature>
<dbReference type="AlphaFoldDB" id="A0A6A3I972"/>
<organism evidence="2 5">
    <name type="scientific">Phytophthora fragariae</name>
    <dbReference type="NCBI Taxonomy" id="53985"/>
    <lineage>
        <taxon>Eukaryota</taxon>
        <taxon>Sar</taxon>
        <taxon>Stramenopiles</taxon>
        <taxon>Oomycota</taxon>
        <taxon>Peronosporomycetes</taxon>
        <taxon>Peronosporales</taxon>
        <taxon>Peronosporaceae</taxon>
        <taxon>Phytophthora</taxon>
    </lineage>
</organism>
<dbReference type="Proteomes" id="UP000488956">
    <property type="component" value="Unassembled WGS sequence"/>
</dbReference>
<evidence type="ECO:0000313" key="4">
    <source>
        <dbReference type="EMBL" id="KAE9183590.1"/>
    </source>
</evidence>
<gene>
    <name evidence="4" type="ORF">PF004_g23906</name>
    <name evidence="3" type="ORF">PF010_g24282</name>
    <name evidence="2" type="ORF">PF011_g23960</name>
</gene>
<evidence type="ECO:0000313" key="2">
    <source>
        <dbReference type="EMBL" id="KAE8976644.1"/>
    </source>
</evidence>
<protein>
    <recommendedName>
        <fullName evidence="8">Secreted protein</fullName>
    </recommendedName>
</protein>
<accession>A0A6A3I972</accession>
<dbReference type="EMBL" id="QXFW01002646">
    <property type="protein sequence ID" value="KAE8976644.1"/>
    <property type="molecule type" value="Genomic_DNA"/>
</dbReference>
<dbReference type="EMBL" id="QXGC01002633">
    <property type="protein sequence ID" value="KAE9183590.1"/>
    <property type="molecule type" value="Genomic_DNA"/>
</dbReference>
<evidence type="ECO:0008006" key="8">
    <source>
        <dbReference type="Google" id="ProtNLM"/>
    </source>
</evidence>
<keyword evidence="1" id="KW-0732">Signal</keyword>
<comment type="caution">
    <text evidence="2">The sequence shown here is derived from an EMBL/GenBank/DDBJ whole genome shotgun (WGS) entry which is preliminary data.</text>
</comment>
<feature type="chain" id="PRO_5036379714" description="Secreted protein" evidence="1">
    <location>
        <begin position="21"/>
        <end position="100"/>
    </location>
</feature>
<evidence type="ECO:0000313" key="7">
    <source>
        <dbReference type="Proteomes" id="UP000488956"/>
    </source>
</evidence>
<evidence type="ECO:0000313" key="3">
    <source>
        <dbReference type="EMBL" id="KAE9075488.1"/>
    </source>
</evidence>
<name>A0A6A3I972_9STRA</name>
<evidence type="ECO:0000313" key="6">
    <source>
        <dbReference type="Proteomes" id="UP000476176"/>
    </source>
</evidence>